<dbReference type="AlphaFoldDB" id="A0A238Z812"/>
<keyword evidence="3" id="KW-0808">Transferase</keyword>
<dbReference type="HAMAP" id="MF_00039">
    <property type="entry name" value="Adenylate_kinase_AK6"/>
    <property type="match status" value="1"/>
</dbReference>
<dbReference type="OrthoDB" id="1201990at2"/>
<dbReference type="RefSeq" id="WP_089323148.1">
    <property type="nucleotide sequence ID" value="NZ_FZOB01000007.1"/>
</dbReference>
<dbReference type="EMBL" id="FZOB01000007">
    <property type="protein sequence ID" value="SNR79487.1"/>
    <property type="molecule type" value="Genomic_DNA"/>
</dbReference>
<accession>A0A238Z812</accession>
<evidence type="ECO:0000313" key="8">
    <source>
        <dbReference type="Proteomes" id="UP000198405"/>
    </source>
</evidence>
<dbReference type="GO" id="GO:0006364">
    <property type="term" value="P:rRNA processing"/>
    <property type="evidence" value="ECO:0007669"/>
    <property type="project" value="UniProtKB-KW"/>
</dbReference>
<dbReference type="InterPro" id="IPR027417">
    <property type="entry name" value="P-loop_NTPase"/>
</dbReference>
<evidence type="ECO:0000313" key="7">
    <source>
        <dbReference type="EMBL" id="SNR79487.1"/>
    </source>
</evidence>
<sequence length="167" mass="19188">MRLCITGTPGTGKTTVAKILSEKLRLPIYNLSDIVKEKKLYKSFDEGRDAFIVDIEKLREFFKDKHRFIAEGLVAHYIPCDVLVVLRAKPDVIRERLKERNYTTEKVEENVEAERIAYCATEAFENFSGKVFIHIDTSNRTPEKIVNVIIEGVKRGGIVEEIDWLEG</sequence>
<evidence type="ECO:0000256" key="1">
    <source>
        <dbReference type="ARBA" id="ARBA00022517"/>
    </source>
</evidence>
<dbReference type="SUPFAM" id="SSF52540">
    <property type="entry name" value="P-loop containing nucleoside triphosphate hydrolases"/>
    <property type="match status" value="1"/>
</dbReference>
<evidence type="ECO:0000256" key="5">
    <source>
        <dbReference type="ARBA" id="ARBA00022777"/>
    </source>
</evidence>
<keyword evidence="5 7" id="KW-0418">Kinase</keyword>
<dbReference type="InterPro" id="IPR020618">
    <property type="entry name" value="Adenyl_kinase_AK6"/>
</dbReference>
<reference evidence="8" key="1">
    <citation type="submission" date="2017-06" db="EMBL/GenBank/DDBJ databases">
        <authorList>
            <person name="Varghese N."/>
            <person name="Submissions S."/>
        </authorList>
    </citation>
    <scope>NUCLEOTIDE SEQUENCE [LARGE SCALE GENOMIC DNA]</scope>
    <source>
        <strain evidence="8">DSM 15668</strain>
    </source>
</reference>
<keyword evidence="2" id="KW-0698">rRNA processing</keyword>
<dbReference type="Proteomes" id="UP000198405">
    <property type="component" value="Unassembled WGS sequence"/>
</dbReference>
<evidence type="ECO:0000256" key="4">
    <source>
        <dbReference type="ARBA" id="ARBA00022741"/>
    </source>
</evidence>
<keyword evidence="1" id="KW-0690">Ribosome biogenesis</keyword>
<evidence type="ECO:0000256" key="2">
    <source>
        <dbReference type="ARBA" id="ARBA00022552"/>
    </source>
</evidence>
<evidence type="ECO:0000256" key="6">
    <source>
        <dbReference type="ARBA" id="ARBA00022840"/>
    </source>
</evidence>
<dbReference type="GO" id="GO:0004017">
    <property type="term" value="F:AMP kinase activity"/>
    <property type="evidence" value="ECO:0007669"/>
    <property type="project" value="InterPro"/>
</dbReference>
<organism evidence="7 8">
    <name type="scientific">Desulfurobacterium atlanticum</name>
    <dbReference type="NCBI Taxonomy" id="240169"/>
    <lineage>
        <taxon>Bacteria</taxon>
        <taxon>Pseudomonadati</taxon>
        <taxon>Aquificota</taxon>
        <taxon>Aquificia</taxon>
        <taxon>Desulfurobacteriales</taxon>
        <taxon>Desulfurobacteriaceae</taxon>
        <taxon>Desulfurobacterium</taxon>
    </lineage>
</organism>
<dbReference type="GO" id="GO:0016887">
    <property type="term" value="F:ATP hydrolysis activity"/>
    <property type="evidence" value="ECO:0007669"/>
    <property type="project" value="InterPro"/>
</dbReference>
<dbReference type="GO" id="GO:0005524">
    <property type="term" value="F:ATP binding"/>
    <property type="evidence" value="ECO:0007669"/>
    <property type="project" value="UniProtKB-KW"/>
</dbReference>
<dbReference type="PRINTS" id="PR00819">
    <property type="entry name" value="CBXCFQXSUPER"/>
</dbReference>
<keyword evidence="8" id="KW-1185">Reference proteome</keyword>
<dbReference type="PANTHER" id="PTHR12595:SF0">
    <property type="entry name" value="ADENYLATE KINASE ISOENZYME 6"/>
    <property type="match status" value="1"/>
</dbReference>
<dbReference type="Gene3D" id="3.40.50.300">
    <property type="entry name" value="P-loop containing nucleotide triphosphate hydrolases"/>
    <property type="match status" value="1"/>
</dbReference>
<keyword evidence="4" id="KW-0547">Nucleotide-binding</keyword>
<dbReference type="InterPro" id="IPR000641">
    <property type="entry name" value="CbxX/CfxQ"/>
</dbReference>
<protein>
    <submittedName>
        <fullName evidence="7">Adenylate kinase</fullName>
    </submittedName>
</protein>
<keyword evidence="6" id="KW-0067">ATP-binding</keyword>
<dbReference type="PANTHER" id="PTHR12595">
    <property type="entry name" value="POS9-ACTIVATING FACTOR FAP7-RELATED"/>
    <property type="match status" value="1"/>
</dbReference>
<gene>
    <name evidence="7" type="ORF">SAMN06265340_10722</name>
</gene>
<name>A0A238Z812_9BACT</name>
<proteinExistence type="inferred from homology"/>
<evidence type="ECO:0000256" key="3">
    <source>
        <dbReference type="ARBA" id="ARBA00022679"/>
    </source>
</evidence>
<dbReference type="Pfam" id="PF13238">
    <property type="entry name" value="AAA_18"/>
    <property type="match status" value="1"/>
</dbReference>